<sequence>MPVNETLSVYSDLCYAAALAVFMLGLLLHAAEYGFTRKPKQRAATPAAGVAAGGVATLDRPEEDSPGGAVGPGVRDRRPLAARLGRMGVALTVLAAVLQLASLVLRGLATSRIPWGNMYEYIAALCLAAVVAWLVVLRRHPVREIAVFVLLPVVILYFVAGTFLYAEAAPLVPSLRSYWIIIHVSAAIVGSGILLVSGMGAVAYLIKSAHERRPERFRNLGAKLPDLVALDRLAYRTAVFAFPILTFGIICGAIWAEAAWGRFWGWDPKETVAFISWVVYAGYLHARATTGWRGVPAAWINVIGFATVVFNLFFVNLVVAGLHSYAGVG</sequence>
<evidence type="ECO:0000256" key="5">
    <source>
        <dbReference type="ARBA" id="ARBA00023136"/>
    </source>
</evidence>
<proteinExistence type="predicted"/>
<evidence type="ECO:0000256" key="4">
    <source>
        <dbReference type="ARBA" id="ARBA00022989"/>
    </source>
</evidence>
<dbReference type="InterPro" id="IPR002541">
    <property type="entry name" value="Cyt_c_assembly"/>
</dbReference>
<evidence type="ECO:0000313" key="8">
    <source>
        <dbReference type="EMBL" id="MCP2333340.1"/>
    </source>
</evidence>
<comment type="subcellular location">
    <subcellularLocation>
        <location evidence="1">Membrane</location>
        <topology evidence="1">Multi-pass membrane protein</topology>
    </subcellularLocation>
</comment>
<evidence type="ECO:0000259" key="7">
    <source>
        <dbReference type="Pfam" id="PF01578"/>
    </source>
</evidence>
<name>A0ABT1JLE5_ACTCY</name>
<keyword evidence="4 6" id="KW-1133">Transmembrane helix</keyword>
<dbReference type="NCBIfam" id="TIGR03144">
    <property type="entry name" value="cytochr_II_ccsB"/>
    <property type="match status" value="1"/>
</dbReference>
<gene>
    <name evidence="8" type="ORF">G443_003610</name>
</gene>
<dbReference type="EMBL" id="AUBJ02000001">
    <property type="protein sequence ID" value="MCP2333340.1"/>
    <property type="molecule type" value="Genomic_DNA"/>
</dbReference>
<comment type="caution">
    <text evidence="8">The sequence shown here is derived from an EMBL/GenBank/DDBJ whole genome shotgun (WGS) entry which is preliminary data.</text>
</comment>
<organism evidence="8 9">
    <name type="scientific">Actinoalloteichus caeruleus DSM 43889</name>
    <dbReference type="NCBI Taxonomy" id="1120930"/>
    <lineage>
        <taxon>Bacteria</taxon>
        <taxon>Bacillati</taxon>
        <taxon>Actinomycetota</taxon>
        <taxon>Actinomycetes</taxon>
        <taxon>Pseudonocardiales</taxon>
        <taxon>Pseudonocardiaceae</taxon>
        <taxon>Actinoalloteichus</taxon>
        <taxon>Actinoalloteichus cyanogriseus</taxon>
    </lineage>
</organism>
<feature type="transmembrane region" description="Helical" evidence="6">
    <location>
        <begin position="15"/>
        <end position="35"/>
    </location>
</feature>
<dbReference type="Pfam" id="PF01578">
    <property type="entry name" value="Cytochrom_C_asm"/>
    <property type="match status" value="1"/>
</dbReference>
<dbReference type="PANTHER" id="PTHR30071">
    <property type="entry name" value="HEME EXPORTER PROTEIN C"/>
    <property type="match status" value="1"/>
</dbReference>
<evidence type="ECO:0000256" key="2">
    <source>
        <dbReference type="ARBA" id="ARBA00022692"/>
    </source>
</evidence>
<feature type="transmembrane region" description="Helical" evidence="6">
    <location>
        <begin position="298"/>
        <end position="322"/>
    </location>
</feature>
<feature type="transmembrane region" description="Helical" evidence="6">
    <location>
        <begin position="178"/>
        <end position="206"/>
    </location>
</feature>
<feature type="domain" description="Cytochrome c assembly protein" evidence="7">
    <location>
        <begin position="115"/>
        <end position="323"/>
    </location>
</feature>
<feature type="transmembrane region" description="Helical" evidence="6">
    <location>
        <begin position="145"/>
        <end position="166"/>
    </location>
</feature>
<keyword evidence="5 6" id="KW-0472">Membrane</keyword>
<dbReference type="InterPro" id="IPR017562">
    <property type="entry name" value="Cyt_c_biogenesis_CcsA"/>
</dbReference>
<keyword evidence="3" id="KW-0201">Cytochrome c-type biogenesis</keyword>
<keyword evidence="2 6" id="KW-0812">Transmembrane</keyword>
<reference evidence="8 9" key="2">
    <citation type="submission" date="2022-06" db="EMBL/GenBank/DDBJ databases">
        <title>Genomic Encyclopedia of Type Strains, Phase I: the one thousand microbial genomes (KMG-I) project.</title>
        <authorList>
            <person name="Kyrpides N."/>
        </authorList>
    </citation>
    <scope>NUCLEOTIDE SEQUENCE [LARGE SCALE GENOMIC DNA]</scope>
    <source>
        <strain evidence="8 9">DSM 43889</strain>
    </source>
</reference>
<accession>A0ABT1JLE5</accession>
<evidence type="ECO:0000256" key="1">
    <source>
        <dbReference type="ARBA" id="ARBA00004141"/>
    </source>
</evidence>
<reference evidence="8 9" key="1">
    <citation type="submission" date="2013-07" db="EMBL/GenBank/DDBJ databases">
        <authorList>
            <consortium name="DOE Joint Genome Institute"/>
            <person name="Reeve W."/>
            <person name="Huntemann M."/>
            <person name="Han J."/>
            <person name="Chen A."/>
            <person name="Kyrpides N."/>
            <person name="Mavromatis K."/>
            <person name="Markowitz V."/>
            <person name="Palaniappan K."/>
            <person name="Ivanova N."/>
            <person name="Schaumberg A."/>
            <person name="Pati A."/>
            <person name="Liolios K."/>
            <person name="Nordberg H.P."/>
            <person name="Cantor M.N."/>
            <person name="Hua S.X."/>
            <person name="Woyke T."/>
        </authorList>
    </citation>
    <scope>NUCLEOTIDE SEQUENCE [LARGE SCALE GENOMIC DNA]</scope>
    <source>
        <strain evidence="8 9">DSM 43889</strain>
    </source>
</reference>
<evidence type="ECO:0000256" key="6">
    <source>
        <dbReference type="SAM" id="Phobius"/>
    </source>
</evidence>
<evidence type="ECO:0000256" key="3">
    <source>
        <dbReference type="ARBA" id="ARBA00022748"/>
    </source>
</evidence>
<dbReference type="PANTHER" id="PTHR30071:SF1">
    <property type="entry name" value="CYTOCHROME B_B6 PROTEIN-RELATED"/>
    <property type="match status" value="1"/>
</dbReference>
<feature type="transmembrane region" description="Helical" evidence="6">
    <location>
        <begin position="268"/>
        <end position="286"/>
    </location>
</feature>
<feature type="transmembrane region" description="Helical" evidence="6">
    <location>
        <begin position="233"/>
        <end position="256"/>
    </location>
</feature>
<feature type="transmembrane region" description="Helical" evidence="6">
    <location>
        <begin position="87"/>
        <end position="109"/>
    </location>
</feature>
<dbReference type="Proteomes" id="UP000791080">
    <property type="component" value="Unassembled WGS sequence"/>
</dbReference>
<feature type="transmembrane region" description="Helical" evidence="6">
    <location>
        <begin position="121"/>
        <end position="138"/>
    </location>
</feature>
<keyword evidence="9" id="KW-1185">Reference proteome</keyword>
<evidence type="ECO:0000313" key="9">
    <source>
        <dbReference type="Proteomes" id="UP000791080"/>
    </source>
</evidence>
<protein>
    <submittedName>
        <fullName evidence="8">Cytochrome c-type biogenesis protein CcsB</fullName>
    </submittedName>
</protein>
<dbReference type="InterPro" id="IPR045062">
    <property type="entry name" value="Cyt_c_biogenesis_CcsA/CcmC"/>
</dbReference>
<dbReference type="RefSeq" id="WP_026419584.1">
    <property type="nucleotide sequence ID" value="NZ_AUBJ02000001.1"/>
</dbReference>